<organism evidence="4">
    <name type="scientific">Mesocestoides corti</name>
    <name type="common">Flatworm</name>
    <dbReference type="NCBI Taxonomy" id="53468"/>
    <lineage>
        <taxon>Eukaryota</taxon>
        <taxon>Metazoa</taxon>
        <taxon>Spiralia</taxon>
        <taxon>Lophotrochozoa</taxon>
        <taxon>Platyhelminthes</taxon>
        <taxon>Cestoda</taxon>
        <taxon>Eucestoda</taxon>
        <taxon>Cyclophyllidea</taxon>
        <taxon>Mesocestoididae</taxon>
        <taxon>Mesocestoides</taxon>
    </lineage>
</organism>
<dbReference type="InterPro" id="IPR019137">
    <property type="entry name" value="Nck-associated_protein-1"/>
</dbReference>
<dbReference type="GO" id="GO:0030031">
    <property type="term" value="P:cell projection assembly"/>
    <property type="evidence" value="ECO:0007669"/>
    <property type="project" value="TreeGrafter"/>
</dbReference>
<dbReference type="GO" id="GO:0048812">
    <property type="term" value="P:neuron projection morphogenesis"/>
    <property type="evidence" value="ECO:0007669"/>
    <property type="project" value="TreeGrafter"/>
</dbReference>
<protein>
    <submittedName>
        <fullName evidence="4">Nck-associated protein 1</fullName>
    </submittedName>
</protein>
<dbReference type="PANTHER" id="PTHR12093:SF10">
    <property type="entry name" value="MEMBRANE-ASSOCIATED PROTEIN HEM"/>
    <property type="match status" value="1"/>
</dbReference>
<dbReference type="WBParaSite" id="MCU_010639-RA">
    <property type="protein sequence ID" value="MCU_010639-RA"/>
    <property type="gene ID" value="MCU_010639"/>
</dbReference>
<evidence type="ECO:0000313" key="4">
    <source>
        <dbReference type="WBParaSite" id="MCU_010639-RA"/>
    </source>
</evidence>
<dbReference type="GO" id="GO:0030866">
    <property type="term" value="P:cortical actin cytoskeleton organization"/>
    <property type="evidence" value="ECO:0007669"/>
    <property type="project" value="TreeGrafter"/>
</dbReference>
<reference evidence="2 3" key="1">
    <citation type="submission" date="2018-10" db="EMBL/GenBank/DDBJ databases">
        <authorList>
            <consortium name="Pathogen Informatics"/>
        </authorList>
    </citation>
    <scope>NUCLEOTIDE SEQUENCE [LARGE SCALE GENOMIC DNA]</scope>
</reference>
<dbReference type="AlphaFoldDB" id="A0A0R3UQ47"/>
<accession>A0A0R3UQ47</accession>
<gene>
    <name evidence="2" type="ORF">MCOS_LOCUS9995</name>
</gene>
<evidence type="ECO:0000313" key="3">
    <source>
        <dbReference type="Proteomes" id="UP000267029"/>
    </source>
</evidence>
<dbReference type="STRING" id="53468.A0A0R3UQ47"/>
<dbReference type="Proteomes" id="UP000267029">
    <property type="component" value="Unassembled WGS sequence"/>
</dbReference>
<evidence type="ECO:0000256" key="1">
    <source>
        <dbReference type="ARBA" id="ARBA00037947"/>
    </source>
</evidence>
<dbReference type="Pfam" id="PF09735">
    <property type="entry name" value="Nckap1"/>
    <property type="match status" value="2"/>
</dbReference>
<dbReference type="OrthoDB" id="548214at2759"/>
<dbReference type="GO" id="GO:0031209">
    <property type="term" value="C:SCAR complex"/>
    <property type="evidence" value="ECO:0007669"/>
    <property type="project" value="TreeGrafter"/>
</dbReference>
<keyword evidence="3" id="KW-1185">Reference proteome</keyword>
<proteinExistence type="inferred from homology"/>
<evidence type="ECO:0000313" key="2">
    <source>
        <dbReference type="EMBL" id="VDD83992.1"/>
    </source>
</evidence>
<sequence length="365" mass="39805">MKHLNDRILDQVGSRVDEVKKLVILNRPLLEELRGAFDDPVKTRKLATQLQKVDVLLSYLREIGVALAFLSLCREAVGDVIKLRAPFLVDTAKSIRTYMRRQGGGRLLPPATLEPDLNNSDDLARLLEAQLLTSNLCTTMGLSCDGLDARLCALLRQAHRSPSSMNGSGGGATAPTAESPLNLQYHIACLLIVFVANALPQLARVNGCAYLVNLSANEGNMHCIAYAVTTIMICMFSVLSPGDLEERSTEFLALASSNLLRLGLETSSNLVSAAEISGAGDNATSLRHSGNLNSVSSYNRDSVYLLFDEIVRLSPVLTANLQEACFPYALIRSAYNHLVNANLRLQHHQANNPPHHNPETTPHHH</sequence>
<dbReference type="PANTHER" id="PTHR12093">
    <property type="entry name" value="NCK-ASSOCIATED PROTEIN 1"/>
    <property type="match status" value="1"/>
</dbReference>
<dbReference type="EMBL" id="UXSR01005922">
    <property type="protein sequence ID" value="VDD83992.1"/>
    <property type="molecule type" value="Genomic_DNA"/>
</dbReference>
<name>A0A0R3UQ47_MESCO</name>
<reference evidence="4" key="2">
    <citation type="submission" date="2019-11" db="UniProtKB">
        <authorList>
            <consortium name="WormBaseParasite"/>
        </authorList>
    </citation>
    <scope>IDENTIFICATION</scope>
</reference>
<comment type="similarity">
    <text evidence="1">Belongs to the HEM-1/HEM-2 family.</text>
</comment>
<dbReference type="GO" id="GO:0016477">
    <property type="term" value="P:cell migration"/>
    <property type="evidence" value="ECO:0007669"/>
    <property type="project" value="TreeGrafter"/>
</dbReference>